<proteinExistence type="inferred from homology"/>
<feature type="transmembrane region" description="Helical" evidence="9">
    <location>
        <begin position="222"/>
        <end position="246"/>
    </location>
</feature>
<dbReference type="GO" id="GO:0006865">
    <property type="term" value="P:amino acid transport"/>
    <property type="evidence" value="ECO:0007669"/>
    <property type="project" value="UniProtKB-KW"/>
</dbReference>
<evidence type="ECO:0000313" key="11">
    <source>
        <dbReference type="Proteomes" id="UP000269265"/>
    </source>
</evidence>
<sequence>MYAAWLFLAALGLTLIYGVQKILNMAHGSLYAIGAYAGVWVVGPWVAQGHSMYGSYALLVLAALVAGALVGWLAEWLLLRRFYGQDPIVLLLVTYALFMILEDGIKLVWGVDPYTVSEPYGFLGDFEVGDLSYPNYNFVIVGFAILAGAVLTAFLKYTRTGRLLRAVIHDREVSQTLGINVSRYFAATFMVGSVLAAVGGALTAPTISVAPGMGVELIVPTFAVVVIGGLGSLPGAALGACLVGLVRAMSVHYWPQGELFVIYIVMALVLAFRPKGLFAPVEARKI</sequence>
<comment type="caution">
    <text evidence="10">The sequence shown here is derived from an EMBL/GenBank/DDBJ whole genome shotgun (WGS) entry which is preliminary data.</text>
</comment>
<dbReference type="PANTHER" id="PTHR11795">
    <property type="entry name" value="BRANCHED-CHAIN AMINO ACID TRANSPORT SYSTEM PERMEASE PROTEIN LIVH"/>
    <property type="match status" value="1"/>
</dbReference>
<feature type="transmembrane region" description="Helical" evidence="9">
    <location>
        <begin position="28"/>
        <end position="46"/>
    </location>
</feature>
<keyword evidence="6 9" id="KW-1133">Transmembrane helix</keyword>
<evidence type="ECO:0000313" key="10">
    <source>
        <dbReference type="EMBL" id="RRS04771.1"/>
    </source>
</evidence>
<accession>A0A426VD19</accession>
<organism evidence="10 11">
    <name type="scientific">Aquabacterium soli</name>
    <dbReference type="NCBI Taxonomy" id="2493092"/>
    <lineage>
        <taxon>Bacteria</taxon>
        <taxon>Pseudomonadati</taxon>
        <taxon>Pseudomonadota</taxon>
        <taxon>Betaproteobacteria</taxon>
        <taxon>Burkholderiales</taxon>
        <taxon>Aquabacterium</taxon>
    </lineage>
</organism>
<dbReference type="OrthoDB" id="8888656at2"/>
<evidence type="ECO:0000256" key="8">
    <source>
        <dbReference type="ARBA" id="ARBA00037998"/>
    </source>
</evidence>
<keyword evidence="3" id="KW-1003">Cell membrane</keyword>
<keyword evidence="4 9" id="KW-0812">Transmembrane</keyword>
<dbReference type="Proteomes" id="UP000269265">
    <property type="component" value="Unassembled WGS sequence"/>
</dbReference>
<feature type="transmembrane region" description="Helical" evidence="9">
    <location>
        <begin position="184"/>
        <end position="202"/>
    </location>
</feature>
<feature type="transmembrane region" description="Helical" evidence="9">
    <location>
        <begin position="136"/>
        <end position="155"/>
    </location>
</feature>
<dbReference type="InterPro" id="IPR052157">
    <property type="entry name" value="BCAA_transport_permease"/>
</dbReference>
<comment type="subcellular location">
    <subcellularLocation>
        <location evidence="1">Cell membrane</location>
        <topology evidence="1">Multi-pass membrane protein</topology>
    </subcellularLocation>
</comment>
<dbReference type="CDD" id="cd06582">
    <property type="entry name" value="TM_PBP1_LivH_like"/>
    <property type="match status" value="1"/>
</dbReference>
<evidence type="ECO:0000256" key="5">
    <source>
        <dbReference type="ARBA" id="ARBA00022970"/>
    </source>
</evidence>
<evidence type="ECO:0000256" key="4">
    <source>
        <dbReference type="ARBA" id="ARBA00022692"/>
    </source>
</evidence>
<gene>
    <name evidence="10" type="ORF">EIP75_09905</name>
</gene>
<feature type="transmembrane region" description="Helical" evidence="9">
    <location>
        <begin position="53"/>
        <end position="74"/>
    </location>
</feature>
<evidence type="ECO:0000256" key="6">
    <source>
        <dbReference type="ARBA" id="ARBA00022989"/>
    </source>
</evidence>
<protein>
    <submittedName>
        <fullName evidence="10">Branched-chain amino acid ABC transporter permease</fullName>
    </submittedName>
</protein>
<evidence type="ECO:0000256" key="1">
    <source>
        <dbReference type="ARBA" id="ARBA00004651"/>
    </source>
</evidence>
<evidence type="ECO:0000256" key="3">
    <source>
        <dbReference type="ARBA" id="ARBA00022475"/>
    </source>
</evidence>
<feature type="transmembrane region" description="Helical" evidence="9">
    <location>
        <begin position="253"/>
        <end position="272"/>
    </location>
</feature>
<evidence type="ECO:0000256" key="7">
    <source>
        <dbReference type="ARBA" id="ARBA00023136"/>
    </source>
</evidence>
<dbReference type="Pfam" id="PF02653">
    <property type="entry name" value="BPD_transp_2"/>
    <property type="match status" value="1"/>
</dbReference>
<evidence type="ECO:0000256" key="2">
    <source>
        <dbReference type="ARBA" id="ARBA00022448"/>
    </source>
</evidence>
<keyword evidence="7 9" id="KW-0472">Membrane</keyword>
<evidence type="ECO:0000256" key="9">
    <source>
        <dbReference type="SAM" id="Phobius"/>
    </source>
</evidence>
<keyword evidence="11" id="KW-1185">Reference proteome</keyword>
<dbReference type="InterPro" id="IPR001851">
    <property type="entry name" value="ABC_transp_permease"/>
</dbReference>
<comment type="similarity">
    <text evidence="8">Belongs to the binding-protein-dependent transport system permease family. LivHM subfamily.</text>
</comment>
<keyword evidence="2" id="KW-0813">Transport</keyword>
<dbReference type="EMBL" id="RSED01000006">
    <property type="protein sequence ID" value="RRS04771.1"/>
    <property type="molecule type" value="Genomic_DNA"/>
</dbReference>
<dbReference type="PANTHER" id="PTHR11795:SF442">
    <property type="entry name" value="ABC TRANSPORTER ATP-BINDING PROTEIN"/>
    <property type="match status" value="1"/>
</dbReference>
<name>A0A426VD19_9BURK</name>
<reference evidence="10 11" key="1">
    <citation type="submission" date="2018-12" db="EMBL/GenBank/DDBJ databases">
        <title>The whole draft genome of Aquabacterium sp. SJQ9.</title>
        <authorList>
            <person name="Sun L."/>
            <person name="Gao X."/>
            <person name="Chen W."/>
            <person name="Huang K."/>
        </authorList>
    </citation>
    <scope>NUCLEOTIDE SEQUENCE [LARGE SCALE GENOMIC DNA]</scope>
    <source>
        <strain evidence="10 11">SJQ9</strain>
    </source>
</reference>
<dbReference type="AlphaFoldDB" id="A0A426VD19"/>
<dbReference type="GO" id="GO:0005886">
    <property type="term" value="C:plasma membrane"/>
    <property type="evidence" value="ECO:0007669"/>
    <property type="project" value="UniProtKB-SubCell"/>
</dbReference>
<keyword evidence="5" id="KW-0029">Amino-acid transport</keyword>
<dbReference type="GO" id="GO:0022857">
    <property type="term" value="F:transmembrane transporter activity"/>
    <property type="evidence" value="ECO:0007669"/>
    <property type="project" value="InterPro"/>
</dbReference>